<keyword evidence="3" id="KW-1185">Reference proteome</keyword>
<dbReference type="EMBL" id="NFKM01000010">
    <property type="protein sequence ID" value="OUP60326.1"/>
    <property type="molecule type" value="Genomic_DNA"/>
</dbReference>
<evidence type="ECO:0000313" key="2">
    <source>
        <dbReference type="EMBL" id="OUP60326.1"/>
    </source>
</evidence>
<dbReference type="Pfam" id="PF12804">
    <property type="entry name" value="NTP_transf_3"/>
    <property type="match status" value="1"/>
</dbReference>
<proteinExistence type="predicted"/>
<dbReference type="PANTHER" id="PTHR43777">
    <property type="entry name" value="MOLYBDENUM COFACTOR CYTIDYLYLTRANSFERASE"/>
    <property type="match status" value="1"/>
</dbReference>
<dbReference type="Gene3D" id="3.90.550.10">
    <property type="entry name" value="Spore Coat Polysaccharide Biosynthesis Protein SpsA, Chain A"/>
    <property type="match status" value="1"/>
</dbReference>
<reference evidence="3" key="1">
    <citation type="submission" date="2017-04" db="EMBL/GenBank/DDBJ databases">
        <title>Function of individual gut microbiota members based on whole genome sequencing of pure cultures obtained from chicken caecum.</title>
        <authorList>
            <person name="Medvecky M."/>
            <person name="Cejkova D."/>
            <person name="Polansky O."/>
            <person name="Karasova D."/>
            <person name="Kubasova T."/>
            <person name="Cizek A."/>
            <person name="Rychlik I."/>
        </authorList>
    </citation>
    <scope>NUCLEOTIDE SEQUENCE [LARGE SCALE GENOMIC DNA]</scope>
    <source>
        <strain evidence="3">An178</strain>
    </source>
</reference>
<accession>A0A1Y4LUM5</accession>
<feature type="domain" description="MobA-like NTP transferase" evidence="1">
    <location>
        <begin position="6"/>
        <end position="156"/>
    </location>
</feature>
<name>A0A1Y4LUM5_9FIRM</name>
<organism evidence="2 3">
    <name type="scientific">Faecalitalea cylindroides</name>
    <dbReference type="NCBI Taxonomy" id="39483"/>
    <lineage>
        <taxon>Bacteria</taxon>
        <taxon>Bacillati</taxon>
        <taxon>Bacillota</taxon>
        <taxon>Erysipelotrichia</taxon>
        <taxon>Erysipelotrichales</taxon>
        <taxon>Erysipelotrichaceae</taxon>
        <taxon>Faecalitalea</taxon>
    </lineage>
</organism>
<dbReference type="AlphaFoldDB" id="A0A1Y4LUM5"/>
<sequence>MKIDLCVLAAGNARRFCGNKLLCEFKGKPLIRHLLDKIDPTLFSHVYVVTQYDQIADIAREYGFAIIMNDAPDLGIGYSIKLASMQCQSDAIMFVVSDQPFLKEDTIKKMVELANHEDIIALEYDHIFYNPMIFPTKYLDDLKHLQNHRGAKQLIKGKSIVSVPCDALEIVDIDTREDLNTLM</sequence>
<comment type="caution">
    <text evidence="2">The sequence shown here is derived from an EMBL/GenBank/DDBJ whole genome shotgun (WGS) entry which is preliminary data.</text>
</comment>
<gene>
    <name evidence="2" type="ORF">B5F14_06050</name>
</gene>
<dbReference type="RefSeq" id="WP_087158662.1">
    <property type="nucleotide sequence ID" value="NZ_NFKM01000010.1"/>
</dbReference>
<dbReference type="SUPFAM" id="SSF53448">
    <property type="entry name" value="Nucleotide-diphospho-sugar transferases"/>
    <property type="match status" value="1"/>
</dbReference>
<dbReference type="InterPro" id="IPR025877">
    <property type="entry name" value="MobA-like_NTP_Trfase"/>
</dbReference>
<evidence type="ECO:0000259" key="1">
    <source>
        <dbReference type="Pfam" id="PF12804"/>
    </source>
</evidence>
<dbReference type="InterPro" id="IPR029044">
    <property type="entry name" value="Nucleotide-diphossugar_trans"/>
</dbReference>
<dbReference type="PANTHER" id="PTHR43777:SF1">
    <property type="entry name" value="MOLYBDENUM COFACTOR CYTIDYLYLTRANSFERASE"/>
    <property type="match status" value="1"/>
</dbReference>
<dbReference type="Proteomes" id="UP000195447">
    <property type="component" value="Unassembled WGS sequence"/>
</dbReference>
<protein>
    <recommendedName>
        <fullName evidence="1">MobA-like NTP transferase domain-containing protein</fullName>
    </recommendedName>
</protein>
<dbReference type="CDD" id="cd04182">
    <property type="entry name" value="GT_2_like_f"/>
    <property type="match status" value="1"/>
</dbReference>
<dbReference type="GO" id="GO:0016779">
    <property type="term" value="F:nucleotidyltransferase activity"/>
    <property type="evidence" value="ECO:0007669"/>
    <property type="project" value="UniProtKB-ARBA"/>
</dbReference>
<evidence type="ECO:0000313" key="3">
    <source>
        <dbReference type="Proteomes" id="UP000195447"/>
    </source>
</evidence>